<dbReference type="GO" id="GO:0006508">
    <property type="term" value="P:proteolysis"/>
    <property type="evidence" value="ECO:0007669"/>
    <property type="project" value="UniProtKB-KW"/>
</dbReference>
<gene>
    <name evidence="11" type="ORF">FA14DRAFT_176146</name>
</gene>
<feature type="domain" description="Peptidase S9A N-terminal" evidence="10">
    <location>
        <begin position="57"/>
        <end position="472"/>
    </location>
</feature>
<protein>
    <recommendedName>
        <fullName evidence="7">Prolyl endopeptidase</fullName>
        <ecNumber evidence="7">3.4.21.-</ecNumber>
    </recommendedName>
</protein>
<name>A0A316VH43_9BASI</name>
<dbReference type="Gene3D" id="3.40.50.1820">
    <property type="entry name" value="alpha/beta hydrolase"/>
    <property type="match status" value="1"/>
</dbReference>
<keyword evidence="6 7" id="KW-0720">Serine protease</keyword>
<dbReference type="SUPFAM" id="SSF53474">
    <property type="entry name" value="alpha/beta-Hydrolases"/>
    <property type="match status" value="1"/>
</dbReference>
<organism evidence="11 12">
    <name type="scientific">Meira miltonrushii</name>
    <dbReference type="NCBI Taxonomy" id="1280837"/>
    <lineage>
        <taxon>Eukaryota</taxon>
        <taxon>Fungi</taxon>
        <taxon>Dikarya</taxon>
        <taxon>Basidiomycota</taxon>
        <taxon>Ustilaginomycotina</taxon>
        <taxon>Exobasidiomycetes</taxon>
        <taxon>Exobasidiales</taxon>
        <taxon>Brachybasidiaceae</taxon>
        <taxon>Meira</taxon>
    </lineage>
</organism>
<dbReference type="PANTHER" id="PTHR42881:SF2">
    <property type="entry name" value="PROLYL ENDOPEPTIDASE"/>
    <property type="match status" value="1"/>
</dbReference>
<keyword evidence="4 7" id="KW-0645">Protease</keyword>
<dbReference type="InterPro" id="IPR023302">
    <property type="entry name" value="Pept_S9A_N"/>
</dbReference>
<evidence type="ECO:0000256" key="3">
    <source>
        <dbReference type="ARBA" id="ARBA00011245"/>
    </source>
</evidence>
<dbReference type="Pfam" id="PF00326">
    <property type="entry name" value="Peptidase_S9"/>
    <property type="match status" value="1"/>
</dbReference>
<evidence type="ECO:0000313" key="11">
    <source>
        <dbReference type="EMBL" id="PWN36840.1"/>
    </source>
</evidence>
<comment type="subunit">
    <text evidence="3">Monomer.</text>
</comment>
<keyword evidence="5 7" id="KW-0378">Hydrolase</keyword>
<reference evidence="11 12" key="1">
    <citation type="journal article" date="2018" name="Mol. Biol. Evol.">
        <title>Broad Genomic Sampling Reveals a Smut Pathogenic Ancestry of the Fungal Clade Ustilaginomycotina.</title>
        <authorList>
            <person name="Kijpornyongpan T."/>
            <person name="Mondo S.J."/>
            <person name="Barry K."/>
            <person name="Sandor L."/>
            <person name="Lee J."/>
            <person name="Lipzen A."/>
            <person name="Pangilinan J."/>
            <person name="LaButti K."/>
            <person name="Hainaut M."/>
            <person name="Henrissat B."/>
            <person name="Grigoriev I.V."/>
            <person name="Spatafora J.W."/>
            <person name="Aime M.C."/>
        </authorList>
    </citation>
    <scope>NUCLEOTIDE SEQUENCE [LARGE SCALE GENOMIC DNA]</scope>
    <source>
        <strain evidence="11 12">MCA 3882</strain>
    </source>
</reference>
<dbReference type="RefSeq" id="XP_025357142.1">
    <property type="nucleotide sequence ID" value="XM_025500645.1"/>
</dbReference>
<dbReference type="OrthoDB" id="248387at2759"/>
<accession>A0A316VH43</accession>
<evidence type="ECO:0000313" key="12">
    <source>
        <dbReference type="Proteomes" id="UP000245771"/>
    </source>
</evidence>
<dbReference type="GO" id="GO:0005829">
    <property type="term" value="C:cytosol"/>
    <property type="evidence" value="ECO:0007669"/>
    <property type="project" value="TreeGrafter"/>
</dbReference>
<dbReference type="Pfam" id="PF02897">
    <property type="entry name" value="Peptidase_S9_N"/>
    <property type="match status" value="1"/>
</dbReference>
<evidence type="ECO:0000256" key="2">
    <source>
        <dbReference type="ARBA" id="ARBA00005228"/>
    </source>
</evidence>
<dbReference type="EC" id="3.4.21.-" evidence="7"/>
<dbReference type="InterPro" id="IPR029058">
    <property type="entry name" value="AB_hydrolase_fold"/>
</dbReference>
<sequence length="754" mass="83785">MQLILLCAAIALVFISTVESVPFSKRSQVNAPGWDPRSTPFPPVRRGNEVFQYRSYEAKGNVSVPDPYNWFESGDAGDFVNSQVAFSKTYLDKLEDVDAMRSAIKDVDSRTTLTSASAFGPKDDPTYLYYFMEAGSTFWVSYIAKQKDMDDAARTKYANLPGKALIDDSLLGGKVSFRQQISPDGTKVLYSVADPGTWENVQIYVRDISKPLTDKSQKVQLGGNGHYPDVIDNIQGGSESWSGDSKSFFYSSSDGSVRYHVLGTNAKDDPVVVKPNTEKGGVWWAQLSDDNQYIIVYGQAKSPDTRRAYIASLDQQISGPIKWLAIAADDTYFVQLAANSGQVFYFRTSKGAPNHKIARFDLDFSKAIQTDDLKSLTQIVQEVTVVPENPDAKLSEFVSYDTDKIFIVFTKGDAAQYIAFDLKTGARLQEVLLNTISNSAYCDGFAFGKDVYVTVNTLNAPQQFYHLKWNSATNAFTSELAYQQKTKVIDPDNYIVERQWVPSKTGDVKIPIYILHRKGLKLDGSHPVIIDFNGAYGYKTETYFNANRYAFVRSYDAVYILAAPRGGGELGDNWHKSGQLDNKQNTFDDILAVTNYAVDQKWTQPGKVIFQVSYSGVLAAAAVINQAPEGLIGAYIATIGVFDMLRSDQSKDKDARAAEYGSPSDPKAFDWLRKYSPLQNIDPKKTYPTILVYPPTDDSSAEPWHTYKYISELQFELPNNPNPILLGNSTDSDDDRSATALALAAHALGFKRVQ</sequence>
<dbReference type="InterPro" id="IPR002470">
    <property type="entry name" value="Peptidase_S9A"/>
</dbReference>
<dbReference type="AlphaFoldDB" id="A0A316VH43"/>
<keyword evidence="8" id="KW-0732">Signal</keyword>
<dbReference type="Gene3D" id="2.130.10.120">
    <property type="entry name" value="Prolyl oligopeptidase, N-terminal domain"/>
    <property type="match status" value="1"/>
</dbReference>
<dbReference type="InterPro" id="IPR001375">
    <property type="entry name" value="Peptidase_S9_cat"/>
</dbReference>
<evidence type="ECO:0000256" key="6">
    <source>
        <dbReference type="ARBA" id="ARBA00022825"/>
    </source>
</evidence>
<dbReference type="EMBL" id="KZ819602">
    <property type="protein sequence ID" value="PWN36840.1"/>
    <property type="molecule type" value="Genomic_DNA"/>
</dbReference>
<dbReference type="InParanoid" id="A0A316VH43"/>
<dbReference type="GO" id="GO:0070012">
    <property type="term" value="F:oligopeptidase activity"/>
    <property type="evidence" value="ECO:0007669"/>
    <property type="project" value="TreeGrafter"/>
</dbReference>
<dbReference type="InterPro" id="IPR051167">
    <property type="entry name" value="Prolyl_oligopep/macrocyclase"/>
</dbReference>
<comment type="catalytic activity">
    <reaction evidence="1">
        <text>Hydrolysis of Pro-|-Xaa &gt;&gt; Ala-|-Xaa in oligopeptides.</text>
        <dbReference type="EC" id="3.4.21.26"/>
    </reaction>
</comment>
<evidence type="ECO:0000256" key="7">
    <source>
        <dbReference type="RuleBase" id="RU368024"/>
    </source>
</evidence>
<evidence type="ECO:0000256" key="4">
    <source>
        <dbReference type="ARBA" id="ARBA00022670"/>
    </source>
</evidence>
<dbReference type="GeneID" id="37022426"/>
<evidence type="ECO:0000256" key="1">
    <source>
        <dbReference type="ARBA" id="ARBA00001070"/>
    </source>
</evidence>
<dbReference type="Proteomes" id="UP000245771">
    <property type="component" value="Unassembled WGS sequence"/>
</dbReference>
<dbReference type="PRINTS" id="PR00862">
    <property type="entry name" value="PROLIGOPTASE"/>
</dbReference>
<comment type="similarity">
    <text evidence="2 7">Belongs to the peptidase S9A family.</text>
</comment>
<dbReference type="GO" id="GO:0004252">
    <property type="term" value="F:serine-type endopeptidase activity"/>
    <property type="evidence" value="ECO:0007669"/>
    <property type="project" value="UniProtKB-UniRule"/>
</dbReference>
<evidence type="ECO:0000259" key="10">
    <source>
        <dbReference type="Pfam" id="PF02897"/>
    </source>
</evidence>
<evidence type="ECO:0000256" key="5">
    <source>
        <dbReference type="ARBA" id="ARBA00022801"/>
    </source>
</evidence>
<feature type="signal peptide" evidence="8">
    <location>
        <begin position="1"/>
        <end position="20"/>
    </location>
</feature>
<dbReference type="SUPFAM" id="SSF50993">
    <property type="entry name" value="Peptidase/esterase 'gauge' domain"/>
    <property type="match status" value="1"/>
</dbReference>
<evidence type="ECO:0000256" key="8">
    <source>
        <dbReference type="SAM" id="SignalP"/>
    </source>
</evidence>
<feature type="domain" description="Peptidase S9 prolyl oligopeptidase catalytic" evidence="9">
    <location>
        <begin position="547"/>
        <end position="717"/>
    </location>
</feature>
<feature type="chain" id="PRO_5016266761" description="Prolyl endopeptidase" evidence="8">
    <location>
        <begin position="21"/>
        <end position="754"/>
    </location>
</feature>
<proteinExistence type="inferred from homology"/>
<dbReference type="PANTHER" id="PTHR42881">
    <property type="entry name" value="PROLYL ENDOPEPTIDASE"/>
    <property type="match status" value="1"/>
</dbReference>
<keyword evidence="12" id="KW-1185">Reference proteome</keyword>
<evidence type="ECO:0000259" key="9">
    <source>
        <dbReference type="Pfam" id="PF00326"/>
    </source>
</evidence>